<feature type="coiled-coil region" evidence="1">
    <location>
        <begin position="46"/>
        <end position="73"/>
    </location>
</feature>
<feature type="region of interest" description="Disordered" evidence="2">
    <location>
        <begin position="549"/>
        <end position="581"/>
    </location>
</feature>
<comment type="caution">
    <text evidence="3">The sequence shown here is derived from an EMBL/GenBank/DDBJ whole genome shotgun (WGS) entry which is preliminary data.</text>
</comment>
<keyword evidence="1" id="KW-0175">Coiled coil</keyword>
<evidence type="ECO:0000256" key="2">
    <source>
        <dbReference type="SAM" id="MobiDB-lite"/>
    </source>
</evidence>
<dbReference type="EMBL" id="JAGDFM010000373">
    <property type="protein sequence ID" value="KAG7379100.1"/>
    <property type="molecule type" value="Genomic_DNA"/>
</dbReference>
<feature type="compositionally biased region" description="Polar residues" evidence="2">
    <location>
        <begin position="108"/>
        <end position="117"/>
    </location>
</feature>
<dbReference type="AlphaFoldDB" id="A0A8T1VFU3"/>
<dbReference type="OrthoDB" id="66634at2759"/>
<feature type="compositionally biased region" description="Polar residues" evidence="2">
    <location>
        <begin position="570"/>
        <end position="581"/>
    </location>
</feature>
<feature type="compositionally biased region" description="Low complexity" evidence="2">
    <location>
        <begin position="551"/>
        <end position="569"/>
    </location>
</feature>
<evidence type="ECO:0000313" key="3">
    <source>
        <dbReference type="EMBL" id="KAG7379100.1"/>
    </source>
</evidence>
<sequence>MVSREAETKKKAASAENHHLIGPSHSQYEEELDRIRTEGDLTLIKVQTERKKLVELEAKLAEVNKQLRDRKKTPKPGEKVAQVKESVRNKGLFAALVMPTAGGKRAAKQQQLPTITQSEKEPEVSAVKRVPSSSAAAGRLLQTEERLKVAVAERTVELQKLRNAIDETRRKRLDALATEKQMQKGILEDEEDTKQAQDEIAQLKRLAADMKNEISATELEFDTENQAFRLEKQRLLLEVEEIVKADKQGAQDQPAPMSHKYSMFHNNIGHRRKQNVRTSKWKKVSLEQKIVSFEQKKRLLDRIVEETNVKNLSEFIHKYNDQEFTKAEAFARIEAQTATNATLNESIVQLTDDIARLSGAGEGGSIDDAEKPSAELQKVLDTDDVHIKRWMKDADIFAEAVKCLRDPIHDIYEEFFPNDCSEEVFDSTVTRESGMMRRIGAVEERIMQFIMAKILEETEASATPNNSDTLRRLRQYQGRREQRDSAAPTLSKLCGVEPPSTIKSEASAHRTRGDKPVPEDDDDNDVPTEDVTVKHSDVFRRKFIASSTRYSGASNTATNTSGSASTTGSPTRKNATTALNL</sequence>
<evidence type="ECO:0000256" key="1">
    <source>
        <dbReference type="SAM" id="Coils"/>
    </source>
</evidence>
<name>A0A8T1VFU3_9STRA</name>
<feature type="coiled-coil region" evidence="1">
    <location>
        <begin position="151"/>
        <end position="220"/>
    </location>
</feature>
<protein>
    <submittedName>
        <fullName evidence="3">Uncharacterized protein</fullName>
    </submittedName>
</protein>
<gene>
    <name evidence="3" type="ORF">PHYPSEUDO_009074</name>
</gene>
<feature type="compositionally biased region" description="Acidic residues" evidence="2">
    <location>
        <begin position="519"/>
        <end position="528"/>
    </location>
</feature>
<feature type="region of interest" description="Disordered" evidence="2">
    <location>
        <begin position="104"/>
        <end position="131"/>
    </location>
</feature>
<dbReference type="Proteomes" id="UP000694044">
    <property type="component" value="Unassembled WGS sequence"/>
</dbReference>
<proteinExistence type="predicted"/>
<feature type="compositionally biased region" description="Basic and acidic residues" evidence="2">
    <location>
        <begin position="506"/>
        <end position="518"/>
    </location>
</feature>
<feature type="region of interest" description="Disordered" evidence="2">
    <location>
        <begin position="475"/>
        <end position="533"/>
    </location>
</feature>
<feature type="compositionally biased region" description="Basic and acidic residues" evidence="2">
    <location>
        <begin position="1"/>
        <end position="10"/>
    </location>
</feature>
<reference evidence="3" key="1">
    <citation type="submission" date="2021-02" db="EMBL/GenBank/DDBJ databases">
        <authorList>
            <person name="Palmer J.M."/>
        </authorList>
    </citation>
    <scope>NUCLEOTIDE SEQUENCE</scope>
    <source>
        <strain evidence="3">SCRP734</strain>
    </source>
</reference>
<organism evidence="3 4">
    <name type="scientific">Phytophthora pseudosyringae</name>
    <dbReference type="NCBI Taxonomy" id="221518"/>
    <lineage>
        <taxon>Eukaryota</taxon>
        <taxon>Sar</taxon>
        <taxon>Stramenopiles</taxon>
        <taxon>Oomycota</taxon>
        <taxon>Peronosporomycetes</taxon>
        <taxon>Peronosporales</taxon>
        <taxon>Peronosporaceae</taxon>
        <taxon>Phytophthora</taxon>
    </lineage>
</organism>
<accession>A0A8T1VFU3</accession>
<keyword evidence="4" id="KW-1185">Reference proteome</keyword>
<evidence type="ECO:0000313" key="4">
    <source>
        <dbReference type="Proteomes" id="UP000694044"/>
    </source>
</evidence>
<feature type="region of interest" description="Disordered" evidence="2">
    <location>
        <begin position="1"/>
        <end position="29"/>
    </location>
</feature>